<dbReference type="Proteomes" id="UP000244110">
    <property type="component" value="Unassembled WGS sequence"/>
</dbReference>
<gene>
    <name evidence="2" type="ORF">C8R28_1008119</name>
</gene>
<evidence type="ECO:0000256" key="1">
    <source>
        <dbReference type="SAM" id="MobiDB-lite"/>
    </source>
</evidence>
<dbReference type="RefSeq" id="WP_107786460.1">
    <property type="nucleotide sequence ID" value="NZ_QAOL01000008.1"/>
</dbReference>
<reference evidence="2 3" key="1">
    <citation type="submission" date="2018-04" db="EMBL/GenBank/DDBJ databases">
        <title>Active sludge and wastewater microbial communities from Klosterneuburg, Austria.</title>
        <authorList>
            <person name="Wagner M."/>
        </authorList>
    </citation>
    <scope>NUCLEOTIDE SEQUENCE [LARGE SCALE GENOMIC DNA]</scope>
    <source>
        <strain evidence="2 3">Nm4</strain>
    </source>
</reference>
<dbReference type="EMBL" id="QAOL01000008">
    <property type="protein sequence ID" value="PTQ86924.1"/>
    <property type="molecule type" value="Genomic_DNA"/>
</dbReference>
<sequence>MSKKPNDFRQMTADTVGKDLLGALVQEIRLLPDVWPKLPKKKQDDVIDRLRKRVEENVSMAVFTLAAQDRTVVAGSLDQITIKDGVKAVIKFSIKSPNLDGLYEAASDGSDVLVVVAGVKEHTGGMNEIQGEDDQRGMDLGHEYNKNDGGGMDEPIEGEVLGLPEKVITEEDKVEAWNLGYEAASYGEPQSNCPIMDAELVKEWVRGFIAWNEENNPNDNETQSNDDKDAA</sequence>
<feature type="compositionally biased region" description="Polar residues" evidence="1">
    <location>
        <begin position="213"/>
        <end position="223"/>
    </location>
</feature>
<dbReference type="AlphaFoldDB" id="A0A2T5ISW2"/>
<comment type="caution">
    <text evidence="2">The sequence shown here is derived from an EMBL/GenBank/DDBJ whole genome shotgun (WGS) entry which is preliminary data.</text>
</comment>
<name>A0A2T5ISW2_9PROT</name>
<organism evidence="2 3">
    <name type="scientific">Nitrosomonas ureae</name>
    <dbReference type="NCBI Taxonomy" id="44577"/>
    <lineage>
        <taxon>Bacteria</taxon>
        <taxon>Pseudomonadati</taxon>
        <taxon>Pseudomonadota</taxon>
        <taxon>Betaproteobacteria</taxon>
        <taxon>Nitrosomonadales</taxon>
        <taxon>Nitrosomonadaceae</taxon>
        <taxon>Nitrosomonas</taxon>
    </lineage>
</organism>
<protein>
    <submittedName>
        <fullName evidence="2">Uncharacterized protein</fullName>
    </submittedName>
</protein>
<evidence type="ECO:0000313" key="2">
    <source>
        <dbReference type="EMBL" id="PTQ86924.1"/>
    </source>
</evidence>
<proteinExistence type="predicted"/>
<evidence type="ECO:0000313" key="3">
    <source>
        <dbReference type="Proteomes" id="UP000244110"/>
    </source>
</evidence>
<feature type="region of interest" description="Disordered" evidence="1">
    <location>
        <begin position="212"/>
        <end position="231"/>
    </location>
</feature>
<accession>A0A2T5ISW2</accession>